<protein>
    <submittedName>
        <fullName evidence="9">Cytochrome c subfamily, putative</fullName>
    </submittedName>
</protein>
<dbReference type="EMBL" id="GG657899">
    <property type="protein sequence ID" value="EEF79273.1"/>
    <property type="molecule type" value="Genomic_DNA"/>
</dbReference>
<evidence type="ECO:0000256" key="6">
    <source>
        <dbReference type="PROSITE-ProRule" id="PRU00433"/>
    </source>
</evidence>
<dbReference type="Pfam" id="PF13442">
    <property type="entry name" value="Cytochrome_CBB3"/>
    <property type="match status" value="1"/>
</dbReference>
<keyword evidence="7" id="KW-1133">Transmembrane helix</keyword>
<sequence>MMNSNTSGRFFVGSLVTFALLFGLVLIIFNSMQDVAKNVTEPEKMDAETVESRIKPVAEVTVGEPPVVEAPVVTETADTAGGVGEQLVTQVCAACHGAGLMQSPKLGNVSDWAPRIEKGIETLYKHAIEGFNMMPAKGGRADLSDDDIKAAVDYMVQQAQ</sequence>
<evidence type="ECO:0000259" key="8">
    <source>
        <dbReference type="PROSITE" id="PS51007"/>
    </source>
</evidence>
<evidence type="ECO:0000256" key="3">
    <source>
        <dbReference type="ARBA" id="ARBA00022723"/>
    </source>
</evidence>
<organism evidence="9 10">
    <name type="scientific">Methylophaga thiooxydans DMS010</name>
    <dbReference type="NCBI Taxonomy" id="637616"/>
    <lineage>
        <taxon>Bacteria</taxon>
        <taxon>Pseudomonadati</taxon>
        <taxon>Pseudomonadota</taxon>
        <taxon>Gammaproteobacteria</taxon>
        <taxon>Thiotrichales</taxon>
        <taxon>Piscirickettsiaceae</taxon>
        <taxon>Methylophaga</taxon>
    </lineage>
</organism>
<keyword evidence="4" id="KW-0249">Electron transport</keyword>
<evidence type="ECO:0000256" key="7">
    <source>
        <dbReference type="SAM" id="Phobius"/>
    </source>
</evidence>
<keyword evidence="5 6" id="KW-0408">Iron</keyword>
<dbReference type="Gene3D" id="1.10.760.10">
    <property type="entry name" value="Cytochrome c-like domain"/>
    <property type="match status" value="1"/>
</dbReference>
<proteinExistence type="predicted"/>
<dbReference type="Proteomes" id="UP000004679">
    <property type="component" value="Unassembled WGS sequence"/>
</dbReference>
<dbReference type="InterPro" id="IPR002323">
    <property type="entry name" value="Cyt_CIE"/>
</dbReference>
<dbReference type="PROSITE" id="PS51007">
    <property type="entry name" value="CYTC"/>
    <property type="match status" value="1"/>
</dbReference>
<reference evidence="9 10" key="1">
    <citation type="journal article" date="2011" name="J. Bacteriol.">
        <title>Draft genome sequence of the chemolithoheterotrophic, halophilic methylotroph Methylophaga thiooxydans DMS010.</title>
        <authorList>
            <person name="Boden R."/>
            <person name="Ferriera S."/>
            <person name="Johnson J."/>
            <person name="Kelly D.P."/>
            <person name="Murrell J.C."/>
            <person name="Schafer H."/>
        </authorList>
    </citation>
    <scope>NUCLEOTIDE SEQUENCE [LARGE SCALE GENOMIC DNA]</scope>
    <source>
        <strain evidence="9 10">DMS010</strain>
    </source>
</reference>
<keyword evidence="7" id="KW-0472">Membrane</keyword>
<evidence type="ECO:0000313" key="9">
    <source>
        <dbReference type="EMBL" id="EEF79273.1"/>
    </source>
</evidence>
<keyword evidence="3 6" id="KW-0479">Metal-binding</keyword>
<evidence type="ECO:0000256" key="2">
    <source>
        <dbReference type="ARBA" id="ARBA00022617"/>
    </source>
</evidence>
<accession>C0N7D3</accession>
<dbReference type="PRINTS" id="PR00607">
    <property type="entry name" value="CYTCHROMECIE"/>
</dbReference>
<dbReference type="PANTHER" id="PTHR40942">
    <property type="match status" value="1"/>
</dbReference>
<feature type="domain" description="Cytochrome c" evidence="8">
    <location>
        <begin position="79"/>
        <end position="159"/>
    </location>
</feature>
<dbReference type="HOGENOM" id="CLU_082349_1_1_6"/>
<keyword evidence="1" id="KW-0813">Transport</keyword>
<dbReference type="InterPro" id="IPR036909">
    <property type="entry name" value="Cyt_c-like_dom_sf"/>
</dbReference>
<evidence type="ECO:0000256" key="1">
    <source>
        <dbReference type="ARBA" id="ARBA00022448"/>
    </source>
</evidence>
<dbReference type="GO" id="GO:0020037">
    <property type="term" value="F:heme binding"/>
    <property type="evidence" value="ECO:0007669"/>
    <property type="project" value="InterPro"/>
</dbReference>
<gene>
    <name evidence="9" type="ORF">MDMS009_1860</name>
</gene>
<keyword evidence="10" id="KW-1185">Reference proteome</keyword>
<keyword evidence="7" id="KW-0812">Transmembrane</keyword>
<dbReference type="InterPro" id="IPR009056">
    <property type="entry name" value="Cyt_c-like_dom"/>
</dbReference>
<name>C0N7D3_9GAMM</name>
<evidence type="ECO:0000256" key="4">
    <source>
        <dbReference type="ARBA" id="ARBA00022982"/>
    </source>
</evidence>
<dbReference type="SUPFAM" id="SSF46626">
    <property type="entry name" value="Cytochrome c"/>
    <property type="match status" value="1"/>
</dbReference>
<feature type="transmembrane region" description="Helical" evidence="7">
    <location>
        <begin position="6"/>
        <end position="29"/>
    </location>
</feature>
<dbReference type="GO" id="GO:0009055">
    <property type="term" value="F:electron transfer activity"/>
    <property type="evidence" value="ECO:0007669"/>
    <property type="project" value="InterPro"/>
</dbReference>
<dbReference type="GO" id="GO:0005506">
    <property type="term" value="F:iron ion binding"/>
    <property type="evidence" value="ECO:0007669"/>
    <property type="project" value="InterPro"/>
</dbReference>
<keyword evidence="2 6" id="KW-0349">Heme</keyword>
<evidence type="ECO:0000313" key="10">
    <source>
        <dbReference type="Proteomes" id="UP000004679"/>
    </source>
</evidence>
<dbReference type="PANTHER" id="PTHR40942:SF4">
    <property type="entry name" value="CYTOCHROME C5"/>
    <property type="match status" value="1"/>
</dbReference>
<evidence type="ECO:0000256" key="5">
    <source>
        <dbReference type="ARBA" id="ARBA00023004"/>
    </source>
</evidence>
<dbReference type="AlphaFoldDB" id="C0N7D3"/>